<dbReference type="EMBL" id="CP000449">
    <property type="protein sequence ID" value="ABI65993.1"/>
    <property type="molecule type" value="Genomic_DNA"/>
</dbReference>
<keyword evidence="2" id="KW-1185">Reference proteome</keyword>
<evidence type="ECO:0000313" key="2">
    <source>
        <dbReference type="Proteomes" id="UP000001964"/>
    </source>
</evidence>
<dbReference type="Proteomes" id="UP000001964">
    <property type="component" value="Chromosome"/>
</dbReference>
<dbReference type="KEGG" id="mmr:Mmar10_1701"/>
<dbReference type="eggNOG" id="ENOG5033ANU">
    <property type="taxonomic scope" value="Bacteria"/>
</dbReference>
<name>Q0ANZ4_MARMM</name>
<dbReference type="HOGENOM" id="CLU_1281952_0_0_5"/>
<evidence type="ECO:0000313" key="1">
    <source>
        <dbReference type="EMBL" id="ABI65993.1"/>
    </source>
</evidence>
<sequence length="215" mass="24402">MSLEDAIMEVDPTVFVDCLRYDQNGCEDIISSVAVPRAEREAVIKAVSGHFRHLDLAELDVLPPETRGEIRSKSSGAVFASVRILSYPTHTNRELTLMLAGEKPFATFHLGPGEVLDDAMFQPQHFEQHVEVGRIVRFESLLGRETSEQGRCIMFALPGEEWRFKAYEMLYLHGCRYGFSVYMEPLFGALYGYTEAQNNEFARLDACLRGSDWRP</sequence>
<protein>
    <submittedName>
        <fullName evidence="1">Uncharacterized protein</fullName>
    </submittedName>
</protein>
<proteinExistence type="predicted"/>
<dbReference type="AlphaFoldDB" id="Q0ANZ4"/>
<organism evidence="1 2">
    <name type="scientific">Maricaulis maris (strain MCS10)</name>
    <name type="common">Caulobacter maris</name>
    <dbReference type="NCBI Taxonomy" id="394221"/>
    <lineage>
        <taxon>Bacteria</taxon>
        <taxon>Pseudomonadati</taxon>
        <taxon>Pseudomonadota</taxon>
        <taxon>Alphaproteobacteria</taxon>
        <taxon>Maricaulales</taxon>
        <taxon>Maricaulaceae</taxon>
        <taxon>Maricaulis</taxon>
    </lineage>
</organism>
<gene>
    <name evidence="1" type="ordered locus">Mmar10_1701</name>
</gene>
<dbReference type="OrthoDB" id="7355898at2"/>
<dbReference type="RefSeq" id="WP_011643639.1">
    <property type="nucleotide sequence ID" value="NC_008347.1"/>
</dbReference>
<reference evidence="1 2" key="1">
    <citation type="submission" date="2006-08" db="EMBL/GenBank/DDBJ databases">
        <title>Complete sequence of Maricaulis maris MCS10.</title>
        <authorList>
            <consortium name="US DOE Joint Genome Institute"/>
            <person name="Copeland A."/>
            <person name="Lucas S."/>
            <person name="Lapidus A."/>
            <person name="Barry K."/>
            <person name="Detter J.C."/>
            <person name="Glavina del Rio T."/>
            <person name="Hammon N."/>
            <person name="Israni S."/>
            <person name="Dalin E."/>
            <person name="Tice H."/>
            <person name="Pitluck S."/>
            <person name="Saunders E."/>
            <person name="Brettin T."/>
            <person name="Bruce D."/>
            <person name="Han C."/>
            <person name="Tapia R."/>
            <person name="Gilna P."/>
            <person name="Schmutz J."/>
            <person name="Larimer F."/>
            <person name="Land M."/>
            <person name="Hauser L."/>
            <person name="Kyrpides N."/>
            <person name="Mikhailova N."/>
            <person name="Viollier P."/>
            <person name="Stephens C."/>
            <person name="Richardson P."/>
        </authorList>
    </citation>
    <scope>NUCLEOTIDE SEQUENCE [LARGE SCALE GENOMIC DNA]</scope>
    <source>
        <strain evidence="1 2">MCS10</strain>
    </source>
</reference>
<dbReference type="STRING" id="394221.Mmar10_1701"/>
<accession>Q0ANZ4</accession>